<keyword evidence="2" id="KW-1003">Cell membrane</keyword>
<evidence type="ECO:0000256" key="5">
    <source>
        <dbReference type="ARBA" id="ARBA00023136"/>
    </source>
</evidence>
<dbReference type="OrthoDB" id="2690036at2"/>
<feature type="transmembrane region" description="Helical" evidence="6">
    <location>
        <begin position="16"/>
        <end position="41"/>
    </location>
</feature>
<keyword evidence="5 6" id="KW-0472">Membrane</keyword>
<reference evidence="7 8" key="1">
    <citation type="submission" date="2019-09" db="EMBL/GenBank/DDBJ databases">
        <title>Whole genome sequences of isolates from the Mars Exploration Rovers.</title>
        <authorList>
            <person name="Seuylemezian A."/>
            <person name="Vaishampayan P."/>
        </authorList>
    </citation>
    <scope>NUCLEOTIDE SEQUENCE [LARGE SCALE GENOMIC DNA]</scope>
    <source>
        <strain evidence="7 8">MER_TA_151</strain>
    </source>
</reference>
<dbReference type="RefSeq" id="WP_150438832.1">
    <property type="nucleotide sequence ID" value="NZ_VYKL01000010.1"/>
</dbReference>
<evidence type="ECO:0000256" key="6">
    <source>
        <dbReference type="SAM" id="Phobius"/>
    </source>
</evidence>
<evidence type="ECO:0000313" key="8">
    <source>
        <dbReference type="Proteomes" id="UP000326671"/>
    </source>
</evidence>
<name>A0A5J5I1Y2_9BACI</name>
<sequence>MKNVIGGRIFKTGLSVLATAIICEILNWPAMFAVITAIVTIEPTAADSIKKAFIRFPASAIGAAFAVIFTFLFGDSPISYTLVALCTIIACTKLKLHDGLLVATLTGVAMITTVHDEYISSFFIRLGTTSTGLIVSSIVNLLVIPPNYSTSIIKGFQTLLSNTGKLLMKRGDLSFEHEKEIHDDFEHLINELEKVKKLLYYQKQEWKFHRSNRKYIREFFYMSKKITLLEQIVFHIGNLIFIPFHHLKLNKEKEELISIAFNRLNRILNDPYFSINQEEEMLVSKLTKWFTEQKTQSAFGEVYQEHVSYMKMETVLLFELISIFELTKELHHYYNLEDRHSEPKIVKSSIG</sequence>
<keyword evidence="3 6" id="KW-0812">Transmembrane</keyword>
<dbReference type="Proteomes" id="UP000326671">
    <property type="component" value="Unassembled WGS sequence"/>
</dbReference>
<proteinExistence type="predicted"/>
<keyword evidence="4 6" id="KW-1133">Transmembrane helix</keyword>
<accession>A0A5J5I1Y2</accession>
<dbReference type="AlphaFoldDB" id="A0A5J5I1Y2"/>
<evidence type="ECO:0000256" key="2">
    <source>
        <dbReference type="ARBA" id="ARBA00022475"/>
    </source>
</evidence>
<dbReference type="GO" id="GO:0005886">
    <property type="term" value="C:plasma membrane"/>
    <property type="evidence" value="ECO:0007669"/>
    <property type="project" value="UniProtKB-SubCell"/>
</dbReference>
<evidence type="ECO:0000256" key="3">
    <source>
        <dbReference type="ARBA" id="ARBA00022692"/>
    </source>
</evidence>
<comment type="caution">
    <text evidence="7">The sequence shown here is derived from an EMBL/GenBank/DDBJ whole genome shotgun (WGS) entry which is preliminary data.</text>
</comment>
<organism evidence="7 8">
    <name type="scientific">Niallia endozanthoxylica</name>
    <dbReference type="NCBI Taxonomy" id="2036016"/>
    <lineage>
        <taxon>Bacteria</taxon>
        <taxon>Bacillati</taxon>
        <taxon>Bacillota</taxon>
        <taxon>Bacilli</taxon>
        <taxon>Bacillales</taxon>
        <taxon>Bacillaceae</taxon>
        <taxon>Niallia</taxon>
    </lineage>
</organism>
<dbReference type="Pfam" id="PF06081">
    <property type="entry name" value="ArAE_1"/>
    <property type="match status" value="1"/>
</dbReference>
<evidence type="ECO:0000313" key="7">
    <source>
        <dbReference type="EMBL" id="KAA9028580.1"/>
    </source>
</evidence>
<dbReference type="InterPro" id="IPR010343">
    <property type="entry name" value="ArAE_1"/>
</dbReference>
<comment type="subcellular location">
    <subcellularLocation>
        <location evidence="1">Cell membrane</location>
        <topology evidence="1">Multi-pass membrane protein</topology>
    </subcellularLocation>
</comment>
<evidence type="ECO:0008006" key="9">
    <source>
        <dbReference type="Google" id="ProtNLM"/>
    </source>
</evidence>
<protein>
    <recommendedName>
        <fullName evidence="9">Aromatic acid exporter family protein</fullName>
    </recommendedName>
</protein>
<gene>
    <name evidence="7" type="ORF">F4V44_04735</name>
</gene>
<keyword evidence="8" id="KW-1185">Reference proteome</keyword>
<feature type="transmembrane region" description="Helical" evidence="6">
    <location>
        <begin position="122"/>
        <end position="144"/>
    </location>
</feature>
<feature type="transmembrane region" description="Helical" evidence="6">
    <location>
        <begin position="53"/>
        <end position="73"/>
    </location>
</feature>
<evidence type="ECO:0000256" key="4">
    <source>
        <dbReference type="ARBA" id="ARBA00022989"/>
    </source>
</evidence>
<evidence type="ECO:0000256" key="1">
    <source>
        <dbReference type="ARBA" id="ARBA00004651"/>
    </source>
</evidence>
<dbReference type="EMBL" id="VYKL01000010">
    <property type="protein sequence ID" value="KAA9028580.1"/>
    <property type="molecule type" value="Genomic_DNA"/>
</dbReference>